<protein>
    <submittedName>
        <fullName evidence="1">Uncharacterized protein</fullName>
    </submittedName>
</protein>
<dbReference type="EMBL" id="JAPFFI010000006">
    <property type="protein sequence ID" value="KAJ6391707.1"/>
    <property type="molecule type" value="Genomic_DNA"/>
</dbReference>
<comment type="caution">
    <text evidence="1">The sequence shown here is derived from an EMBL/GenBank/DDBJ whole genome shotgun (WGS) entry which is preliminary data.</text>
</comment>
<keyword evidence="2" id="KW-1185">Reference proteome</keyword>
<proteinExistence type="predicted"/>
<gene>
    <name evidence="1" type="ORF">OIU77_025634</name>
</gene>
<accession>A0ABQ9BWX2</accession>
<evidence type="ECO:0000313" key="2">
    <source>
        <dbReference type="Proteomes" id="UP001141253"/>
    </source>
</evidence>
<dbReference type="Proteomes" id="UP001141253">
    <property type="component" value="Chromosome 2"/>
</dbReference>
<evidence type="ECO:0000313" key="1">
    <source>
        <dbReference type="EMBL" id="KAJ6391707.1"/>
    </source>
</evidence>
<organism evidence="1 2">
    <name type="scientific">Salix suchowensis</name>
    <dbReference type="NCBI Taxonomy" id="1278906"/>
    <lineage>
        <taxon>Eukaryota</taxon>
        <taxon>Viridiplantae</taxon>
        <taxon>Streptophyta</taxon>
        <taxon>Embryophyta</taxon>
        <taxon>Tracheophyta</taxon>
        <taxon>Spermatophyta</taxon>
        <taxon>Magnoliopsida</taxon>
        <taxon>eudicotyledons</taxon>
        <taxon>Gunneridae</taxon>
        <taxon>Pentapetalae</taxon>
        <taxon>rosids</taxon>
        <taxon>fabids</taxon>
        <taxon>Malpighiales</taxon>
        <taxon>Salicaceae</taxon>
        <taxon>Saliceae</taxon>
        <taxon>Salix</taxon>
    </lineage>
</organism>
<reference evidence="1" key="2">
    <citation type="journal article" date="2023" name="Int. J. Mol. Sci.">
        <title>De Novo Assembly and Annotation of 11 Diverse Shrub Willow (Salix) Genomes Reveals Novel Gene Organization in Sex-Linked Regions.</title>
        <authorList>
            <person name="Hyden B."/>
            <person name="Feng K."/>
            <person name="Yates T.B."/>
            <person name="Jawdy S."/>
            <person name="Cereghino C."/>
            <person name="Smart L.B."/>
            <person name="Muchero W."/>
        </authorList>
    </citation>
    <scope>NUCLEOTIDE SEQUENCE</scope>
    <source>
        <tissue evidence="1">Shoot tip</tissue>
    </source>
</reference>
<sequence length="81" mass="8908">MRMFRQDSHLLLTPALVSNASSTADDLPHQNVFHSKFPVGVIAGLPQRKFNSRLPVSYGIPLPVVQQLGSPLVSLFLQLLT</sequence>
<reference evidence="1" key="1">
    <citation type="submission" date="2022-10" db="EMBL/GenBank/DDBJ databases">
        <authorList>
            <person name="Hyden B.L."/>
            <person name="Feng K."/>
            <person name="Yates T."/>
            <person name="Jawdy S."/>
            <person name="Smart L.B."/>
            <person name="Muchero W."/>
        </authorList>
    </citation>
    <scope>NUCLEOTIDE SEQUENCE</scope>
    <source>
        <tissue evidence="1">Shoot tip</tissue>
    </source>
</reference>
<name>A0ABQ9BWX2_9ROSI</name>